<name>A0A1B0BP32_9MUSC</name>
<sequence>MAIISIPAITHVKARCLGSRLRQCETSQPKAKPGFCDHFQEAMEQVDQAYLQKMFTNRPSWKLTGTATGKKETASIPSRERAADTKILSVAEEDVDGDSNLNEDESTGSKPPLNSISTTYNKADFELPRLDAKDKNIACRYNLKISSWNVSSLTVWLKKDGLIFLKYAETDIFYMQEIKCTIDQLPEELERLPDIHIQTVTPEEMELVGVNMKKAEDVTIEREFEKIKKFDIENWENIRGPIP</sequence>
<dbReference type="SUPFAM" id="SSF56219">
    <property type="entry name" value="DNase I-like"/>
    <property type="match status" value="1"/>
</dbReference>
<organism evidence="2 3">
    <name type="scientific">Glossina palpalis gambiensis</name>
    <dbReference type="NCBI Taxonomy" id="67801"/>
    <lineage>
        <taxon>Eukaryota</taxon>
        <taxon>Metazoa</taxon>
        <taxon>Ecdysozoa</taxon>
        <taxon>Arthropoda</taxon>
        <taxon>Hexapoda</taxon>
        <taxon>Insecta</taxon>
        <taxon>Pterygota</taxon>
        <taxon>Neoptera</taxon>
        <taxon>Endopterygota</taxon>
        <taxon>Diptera</taxon>
        <taxon>Brachycera</taxon>
        <taxon>Muscomorpha</taxon>
        <taxon>Hippoboscoidea</taxon>
        <taxon>Glossinidae</taxon>
        <taxon>Glossina</taxon>
    </lineage>
</organism>
<keyword evidence="3" id="KW-1185">Reference proteome</keyword>
<dbReference type="AlphaFoldDB" id="A0A1B0BP32"/>
<dbReference type="VEuPathDB" id="VectorBase:GPPI036084"/>
<dbReference type="Proteomes" id="UP000092460">
    <property type="component" value="Unassembled WGS sequence"/>
</dbReference>
<accession>A0A1B0BP32</accession>
<evidence type="ECO:0000313" key="3">
    <source>
        <dbReference type="Proteomes" id="UP000092460"/>
    </source>
</evidence>
<evidence type="ECO:0000313" key="2">
    <source>
        <dbReference type="EnsemblMetazoa" id="GPPI036084-PA"/>
    </source>
</evidence>
<reference evidence="2" key="2">
    <citation type="submission" date="2020-05" db="UniProtKB">
        <authorList>
            <consortium name="EnsemblMetazoa"/>
        </authorList>
    </citation>
    <scope>IDENTIFICATION</scope>
    <source>
        <strain evidence="2">IAEA</strain>
    </source>
</reference>
<dbReference type="EMBL" id="JXJN01017791">
    <property type="status" value="NOT_ANNOTATED_CDS"/>
    <property type="molecule type" value="Genomic_DNA"/>
</dbReference>
<dbReference type="EnsemblMetazoa" id="GPPI036084-RA">
    <property type="protein sequence ID" value="GPPI036084-PA"/>
    <property type="gene ID" value="GPPI036084"/>
</dbReference>
<dbReference type="STRING" id="67801.A0A1B0BP32"/>
<protein>
    <submittedName>
        <fullName evidence="2">Uncharacterized protein</fullName>
    </submittedName>
</protein>
<dbReference type="EMBL" id="JXJN01017793">
    <property type="status" value="NOT_ANNOTATED_CDS"/>
    <property type="molecule type" value="Genomic_DNA"/>
</dbReference>
<proteinExistence type="predicted"/>
<dbReference type="InterPro" id="IPR036691">
    <property type="entry name" value="Endo/exonu/phosph_ase_sf"/>
</dbReference>
<feature type="compositionally biased region" description="Acidic residues" evidence="1">
    <location>
        <begin position="94"/>
        <end position="106"/>
    </location>
</feature>
<reference evidence="3" key="1">
    <citation type="submission" date="2015-01" db="EMBL/GenBank/DDBJ databases">
        <authorList>
            <person name="Aksoy S."/>
            <person name="Warren W."/>
            <person name="Wilson R.K."/>
        </authorList>
    </citation>
    <scope>NUCLEOTIDE SEQUENCE [LARGE SCALE GENOMIC DNA]</scope>
    <source>
        <strain evidence="3">IAEA</strain>
    </source>
</reference>
<feature type="region of interest" description="Disordered" evidence="1">
    <location>
        <begin position="94"/>
        <end position="115"/>
    </location>
</feature>
<dbReference type="EMBL" id="JXJN01017792">
    <property type="status" value="NOT_ANNOTATED_CDS"/>
    <property type="molecule type" value="Genomic_DNA"/>
</dbReference>
<dbReference type="Gene3D" id="3.60.10.10">
    <property type="entry name" value="Endonuclease/exonuclease/phosphatase"/>
    <property type="match status" value="1"/>
</dbReference>
<evidence type="ECO:0000256" key="1">
    <source>
        <dbReference type="SAM" id="MobiDB-lite"/>
    </source>
</evidence>